<evidence type="ECO:0000313" key="2">
    <source>
        <dbReference type="Proteomes" id="UP000684084"/>
    </source>
</evidence>
<name>A0A916DXR0_9GLOM</name>
<evidence type="ECO:0000313" key="1">
    <source>
        <dbReference type="EMBL" id="CAB5295154.1"/>
    </source>
</evidence>
<dbReference type="EMBL" id="CAGKOT010000001">
    <property type="protein sequence ID" value="CAB5295154.1"/>
    <property type="molecule type" value="Genomic_DNA"/>
</dbReference>
<proteinExistence type="predicted"/>
<sequence length="67" mass="7776">MFNMITSITSSLVYRFPGQGNDIVNDKDLQRKGVARNARNLNFELESSKEGFKTIRQDKWDEIVKKP</sequence>
<accession>A0A916DXR0</accession>
<dbReference type="Proteomes" id="UP000684084">
    <property type="component" value="Unassembled WGS sequence"/>
</dbReference>
<organism evidence="1 2">
    <name type="scientific">Rhizophagus irregularis</name>
    <dbReference type="NCBI Taxonomy" id="588596"/>
    <lineage>
        <taxon>Eukaryota</taxon>
        <taxon>Fungi</taxon>
        <taxon>Fungi incertae sedis</taxon>
        <taxon>Mucoromycota</taxon>
        <taxon>Glomeromycotina</taxon>
        <taxon>Glomeromycetes</taxon>
        <taxon>Glomerales</taxon>
        <taxon>Glomeraceae</taxon>
        <taxon>Rhizophagus</taxon>
    </lineage>
</organism>
<dbReference type="AlphaFoldDB" id="A0A916DXR0"/>
<gene>
    <name evidence="1" type="ORF">CHRIB12_LOCUS399</name>
</gene>
<protein>
    <submittedName>
        <fullName evidence="1">Uncharacterized protein</fullName>
    </submittedName>
</protein>
<reference evidence="1" key="1">
    <citation type="submission" date="2020-05" db="EMBL/GenBank/DDBJ databases">
        <authorList>
            <person name="Rincon C."/>
            <person name="Sanders R I."/>
            <person name="Robbins C."/>
            <person name="Chaturvedi A."/>
        </authorList>
    </citation>
    <scope>NUCLEOTIDE SEQUENCE</scope>
    <source>
        <strain evidence="1">CHB12</strain>
    </source>
</reference>
<comment type="caution">
    <text evidence="1">The sequence shown here is derived from an EMBL/GenBank/DDBJ whole genome shotgun (WGS) entry which is preliminary data.</text>
</comment>